<reference evidence="2 3" key="1">
    <citation type="submission" date="2019-04" db="EMBL/GenBank/DDBJ databases">
        <title>Microbes associate with the intestines of laboratory mice.</title>
        <authorList>
            <person name="Navarre W."/>
            <person name="Wong E."/>
            <person name="Huang K."/>
            <person name="Tropini C."/>
            <person name="Ng K."/>
            <person name="Yu B."/>
        </authorList>
    </citation>
    <scope>NUCLEOTIDE SEQUENCE [LARGE SCALE GENOMIC DNA]</scope>
    <source>
        <strain evidence="2 3">NM50_B9-20</strain>
    </source>
</reference>
<evidence type="ECO:0000256" key="1">
    <source>
        <dbReference type="SAM" id="Phobius"/>
    </source>
</evidence>
<dbReference type="OrthoDB" id="1911165at2"/>
<feature type="transmembrane region" description="Helical" evidence="1">
    <location>
        <begin position="31"/>
        <end position="49"/>
    </location>
</feature>
<protein>
    <submittedName>
        <fullName evidence="2">Uncharacterized protein</fullName>
    </submittedName>
</protein>
<proteinExistence type="predicted"/>
<feature type="transmembrane region" description="Helical" evidence="1">
    <location>
        <begin position="7"/>
        <end position="25"/>
    </location>
</feature>
<dbReference type="Proteomes" id="UP000306888">
    <property type="component" value="Unassembled WGS sequence"/>
</dbReference>
<dbReference type="AlphaFoldDB" id="A0A4S2DHP6"/>
<accession>A0A4S2DHP6</accession>
<evidence type="ECO:0000313" key="2">
    <source>
        <dbReference type="EMBL" id="TGY40344.1"/>
    </source>
</evidence>
<keyword evidence="1" id="KW-0812">Transmembrane</keyword>
<keyword evidence="1" id="KW-0472">Membrane</keyword>
<dbReference type="RefSeq" id="WP_136008106.1">
    <property type="nucleotide sequence ID" value="NZ_SRYR01000014.1"/>
</dbReference>
<dbReference type="EMBL" id="SRYR01000014">
    <property type="protein sequence ID" value="TGY40344.1"/>
    <property type="molecule type" value="Genomic_DNA"/>
</dbReference>
<comment type="caution">
    <text evidence="2">The sequence shown here is derived from an EMBL/GenBank/DDBJ whole genome shotgun (WGS) entry which is preliminary data.</text>
</comment>
<keyword evidence="1" id="KW-1133">Transmembrane helix</keyword>
<sequence>MKKLNNYLLFGLLINSFWLASRYLFPLPEFINGFSVGLSITLILWGAYIESHDISKIKDFKRKVLLRIKN</sequence>
<keyword evidence="3" id="KW-1185">Reference proteome</keyword>
<evidence type="ECO:0000313" key="3">
    <source>
        <dbReference type="Proteomes" id="UP000306888"/>
    </source>
</evidence>
<organism evidence="2 3">
    <name type="scientific">Clostridium sartagoforme</name>
    <dbReference type="NCBI Taxonomy" id="84031"/>
    <lineage>
        <taxon>Bacteria</taxon>
        <taxon>Bacillati</taxon>
        <taxon>Bacillota</taxon>
        <taxon>Clostridia</taxon>
        <taxon>Eubacteriales</taxon>
        <taxon>Clostridiaceae</taxon>
        <taxon>Clostridium</taxon>
    </lineage>
</organism>
<gene>
    <name evidence="2" type="ORF">E5347_15360</name>
</gene>
<name>A0A4S2DHP6_9CLOT</name>